<dbReference type="PANTHER" id="PTHR36698">
    <property type="entry name" value="BLL5892 PROTEIN"/>
    <property type="match status" value="1"/>
</dbReference>
<dbReference type="InterPro" id="IPR003399">
    <property type="entry name" value="Mce/MlaD"/>
</dbReference>
<dbReference type="EMBL" id="PXYI01000007">
    <property type="protein sequence ID" value="PSJ37988.1"/>
    <property type="molecule type" value="Genomic_DNA"/>
</dbReference>
<evidence type="ECO:0000313" key="2">
    <source>
        <dbReference type="EMBL" id="PSJ37988.1"/>
    </source>
</evidence>
<gene>
    <name evidence="2" type="ORF">C7I55_20020</name>
</gene>
<evidence type="ECO:0000259" key="1">
    <source>
        <dbReference type="Pfam" id="PF02470"/>
    </source>
</evidence>
<keyword evidence="3" id="KW-1185">Reference proteome</keyword>
<dbReference type="PANTHER" id="PTHR36698:SF3">
    <property type="entry name" value="ABC-TYPE TRANSPORT AUXILIARY LIPOPROTEIN COMPONENT DOMAIN-CONTAINING PROTEIN"/>
    <property type="match status" value="1"/>
</dbReference>
<dbReference type="Proteomes" id="UP000241167">
    <property type="component" value="Unassembled WGS sequence"/>
</dbReference>
<name>A0A2P7QJ36_9SPHN</name>
<reference evidence="2 3" key="1">
    <citation type="submission" date="2018-03" db="EMBL/GenBank/DDBJ databases">
        <title>The draft genome of Sphingosinicella sp. GL-C-18.</title>
        <authorList>
            <person name="Liu L."/>
            <person name="Li L."/>
            <person name="Liang L."/>
            <person name="Zhang X."/>
            <person name="Wang T."/>
        </authorList>
    </citation>
    <scope>NUCLEOTIDE SEQUENCE [LARGE SCALE GENOMIC DNA]</scope>
    <source>
        <strain evidence="2 3">GL-C-18</strain>
    </source>
</reference>
<protein>
    <recommendedName>
        <fullName evidence="1">Mce/MlaD domain-containing protein</fullName>
    </recommendedName>
</protein>
<feature type="domain" description="Mce/MlaD" evidence="1">
    <location>
        <begin position="25"/>
        <end position="104"/>
    </location>
</feature>
<dbReference type="AlphaFoldDB" id="A0A2P7QJ36"/>
<sequence length="303" mass="31784">MVVASVFVALVGFIMWITPDDPRKGRQYDILFDQSVSGLLEGSSVTFAGIPVGRVQSIDLEPGKPDLVRVRIAITDKELPIVEGTTAALNGDLIFGAALISLDAPRGMGRPIALNNDGIGVIPAKNAGLGEIVSDPGPLVERISRGTDMLLELTSAQGQREISARLDATAKSTAALAQQSATIDGQIAASRATLRDTTTMAADYAKRADAMDQKLSAQGSASLRQLRQASAEARATLRSLDERLGATRSSAQGLAKRSADLGTRARALRTTVSEVRTGIEQVEEGGLGSLAAPPALPDYKPKK</sequence>
<organism evidence="2 3">
    <name type="scientific">Allosphingosinicella deserti</name>
    <dbReference type="NCBI Taxonomy" id="2116704"/>
    <lineage>
        <taxon>Bacteria</taxon>
        <taxon>Pseudomonadati</taxon>
        <taxon>Pseudomonadota</taxon>
        <taxon>Alphaproteobacteria</taxon>
        <taxon>Sphingomonadales</taxon>
        <taxon>Sphingomonadaceae</taxon>
        <taxon>Allosphingosinicella</taxon>
    </lineage>
</organism>
<proteinExistence type="predicted"/>
<accession>A0A2P7QJ36</accession>
<evidence type="ECO:0000313" key="3">
    <source>
        <dbReference type="Proteomes" id="UP000241167"/>
    </source>
</evidence>
<dbReference type="Pfam" id="PF02470">
    <property type="entry name" value="MlaD"/>
    <property type="match status" value="1"/>
</dbReference>
<comment type="caution">
    <text evidence="2">The sequence shown here is derived from an EMBL/GenBank/DDBJ whole genome shotgun (WGS) entry which is preliminary data.</text>
</comment>